<dbReference type="InterPro" id="IPR020841">
    <property type="entry name" value="PKS_Beta-ketoAc_synthase_dom"/>
</dbReference>
<comment type="function">
    <text evidence="11 14">Involved in the type II fatty acid elongation cycle. Catalyzes the elongation of a wide range of acyl-ACP by the addition of two carbons from malonyl-ACP to an acyl acceptor. Can efficiently catalyze the conversion of palmitoleoyl-ACP (cis-hexadec-9-enoyl-ACP) to cis-vaccenoyl-ACP (cis-octadec-11-enoyl-ACP), an essential step in the thermal regulation of fatty acid composition.</text>
</comment>
<evidence type="ECO:0000256" key="8">
    <source>
        <dbReference type="ARBA" id="ARBA00023098"/>
    </source>
</evidence>
<dbReference type="NCBIfam" id="TIGR03150">
    <property type="entry name" value="fabF"/>
    <property type="match status" value="1"/>
</dbReference>
<evidence type="ECO:0000256" key="1">
    <source>
        <dbReference type="ARBA" id="ARBA00005194"/>
    </source>
</evidence>
<feature type="domain" description="Ketosynthase family 3 (KS3)" evidence="17">
    <location>
        <begin position="3"/>
        <end position="410"/>
    </location>
</feature>
<evidence type="ECO:0000256" key="6">
    <source>
        <dbReference type="ARBA" id="ARBA00022679"/>
    </source>
</evidence>
<dbReference type="InterPro" id="IPR014030">
    <property type="entry name" value="Ketoacyl_synth_N"/>
</dbReference>
<evidence type="ECO:0000256" key="4">
    <source>
        <dbReference type="ARBA" id="ARBA00014657"/>
    </source>
</evidence>
<keyword evidence="19" id="KW-1185">Reference proteome</keyword>
<dbReference type="Pfam" id="PF02801">
    <property type="entry name" value="Ketoacyl-synt_C"/>
    <property type="match status" value="1"/>
</dbReference>
<evidence type="ECO:0000256" key="2">
    <source>
        <dbReference type="ARBA" id="ARBA00008467"/>
    </source>
</evidence>
<dbReference type="Proteomes" id="UP000661435">
    <property type="component" value="Unassembled WGS sequence"/>
</dbReference>
<keyword evidence="10 14" id="KW-0012">Acyltransferase</keyword>
<dbReference type="FunFam" id="3.40.47.10:FF:000018">
    <property type="entry name" value="3-oxoacyl-[acyl-carrier-protein] synthase 2"/>
    <property type="match status" value="1"/>
</dbReference>
<keyword evidence="8" id="KW-0443">Lipid metabolism</keyword>
<dbReference type="InterPro" id="IPR014031">
    <property type="entry name" value="Ketoacyl_synth_C"/>
</dbReference>
<evidence type="ECO:0000256" key="3">
    <source>
        <dbReference type="ARBA" id="ARBA00012356"/>
    </source>
</evidence>
<evidence type="ECO:0000313" key="18">
    <source>
        <dbReference type="EMBL" id="MBC5733583.1"/>
    </source>
</evidence>
<dbReference type="PROSITE" id="PS52004">
    <property type="entry name" value="KS3_2"/>
    <property type="match status" value="1"/>
</dbReference>
<evidence type="ECO:0000256" key="13">
    <source>
        <dbReference type="ARBA" id="ARBA00047659"/>
    </source>
</evidence>
<dbReference type="PANTHER" id="PTHR11712">
    <property type="entry name" value="POLYKETIDE SYNTHASE-RELATED"/>
    <property type="match status" value="1"/>
</dbReference>
<dbReference type="InterPro" id="IPR016039">
    <property type="entry name" value="Thiolase-like"/>
</dbReference>
<name>A0A8J6JCY6_9FIRM</name>
<gene>
    <name evidence="18" type="primary">fabF</name>
    <name evidence="18" type="ORF">H8S57_07555</name>
</gene>
<dbReference type="CDD" id="cd00834">
    <property type="entry name" value="KAS_I_II"/>
    <property type="match status" value="1"/>
</dbReference>
<dbReference type="InterPro" id="IPR000794">
    <property type="entry name" value="Beta-ketoacyl_synthase"/>
</dbReference>
<comment type="pathway">
    <text evidence="1 14">Lipid metabolism; fatty acid biosynthesis.</text>
</comment>
<protein>
    <recommendedName>
        <fullName evidence="4 14">3-oxoacyl-[acyl-carrier-protein] synthase 2</fullName>
        <ecNumber evidence="3 14">2.3.1.179</ecNumber>
    </recommendedName>
</protein>
<evidence type="ECO:0000256" key="5">
    <source>
        <dbReference type="ARBA" id="ARBA00022516"/>
    </source>
</evidence>
<evidence type="ECO:0000256" key="12">
    <source>
        <dbReference type="ARBA" id="ARBA00047318"/>
    </source>
</evidence>
<dbReference type="Pfam" id="PF00109">
    <property type="entry name" value="ketoacyl-synt"/>
    <property type="match status" value="1"/>
</dbReference>
<dbReference type="EC" id="2.3.1.179" evidence="3 14"/>
<evidence type="ECO:0000256" key="10">
    <source>
        <dbReference type="ARBA" id="ARBA00023315"/>
    </source>
</evidence>
<dbReference type="AlphaFoldDB" id="A0A8J6JCY6"/>
<feature type="active site" description="For beta-ketoacyl synthase activity" evidence="15">
    <location>
        <position position="164"/>
    </location>
</feature>
<evidence type="ECO:0000259" key="17">
    <source>
        <dbReference type="PROSITE" id="PS52004"/>
    </source>
</evidence>
<dbReference type="GO" id="GO:0005829">
    <property type="term" value="C:cytosol"/>
    <property type="evidence" value="ECO:0007669"/>
    <property type="project" value="TreeGrafter"/>
</dbReference>
<sequence>MEKRRVVITGAGALTPIGRNAPESWAAARAGVCGVAPITLYDAGGQKVRLAAEVKHFVPEDCIDKRDVRKLDRFAQFALAAAAEAMTASGLNAEREDPARCGVLVSSGIGGLSTLEREIQKGAEKGFERISPFYIPMTITNLAAGHIAIRYGFQGMCACPAAACAGGSNAVGDAFRHIRDGYAEVMLCGGAEAAITPSGIGGFTSMHALTLCPDPERASIPFDAERSGFVMGEGAGILLLEELSHAQRRGADILAEVVGYGATCDAHHITAPAPGGAGAAACMRAALADAGIAPEQVGYLNAHGTSTPLNDACETAAIKAAFGPHARRLAISSTKSMTGHLLGASGAVEALFTALALRDGFLPPTIHYQKPDPACDLDVVPNAGRAAGVEYAMSNSLGFGGHNVSLLLRRWEGCAWN</sequence>
<evidence type="ECO:0000256" key="9">
    <source>
        <dbReference type="ARBA" id="ARBA00023160"/>
    </source>
</evidence>
<dbReference type="NCBIfam" id="NF005589">
    <property type="entry name" value="PRK07314.1"/>
    <property type="match status" value="1"/>
</dbReference>
<comment type="catalytic activity">
    <reaction evidence="13 14">
        <text>a fatty acyl-[ACP] + malonyl-[ACP] + H(+) = a 3-oxoacyl-[ACP] + holo-[ACP] + CO2</text>
        <dbReference type="Rhea" id="RHEA:22836"/>
        <dbReference type="Rhea" id="RHEA-COMP:9623"/>
        <dbReference type="Rhea" id="RHEA-COMP:9685"/>
        <dbReference type="Rhea" id="RHEA-COMP:9916"/>
        <dbReference type="Rhea" id="RHEA-COMP:14125"/>
        <dbReference type="ChEBI" id="CHEBI:15378"/>
        <dbReference type="ChEBI" id="CHEBI:16526"/>
        <dbReference type="ChEBI" id="CHEBI:64479"/>
        <dbReference type="ChEBI" id="CHEBI:78449"/>
        <dbReference type="ChEBI" id="CHEBI:78776"/>
        <dbReference type="ChEBI" id="CHEBI:138651"/>
    </reaction>
</comment>
<evidence type="ECO:0000256" key="16">
    <source>
        <dbReference type="RuleBase" id="RU003694"/>
    </source>
</evidence>
<proteinExistence type="inferred from homology"/>
<evidence type="ECO:0000256" key="15">
    <source>
        <dbReference type="PIRSR" id="PIRSR000447-1"/>
    </source>
</evidence>
<dbReference type="FunFam" id="3.40.47.10:FF:000029">
    <property type="entry name" value="3-oxoacyl-[acyl-carrier-protein] synthase 1"/>
    <property type="match status" value="1"/>
</dbReference>
<reference evidence="18" key="1">
    <citation type="submission" date="2020-08" db="EMBL/GenBank/DDBJ databases">
        <title>Genome public.</title>
        <authorList>
            <person name="Liu C."/>
            <person name="Sun Q."/>
        </authorList>
    </citation>
    <scope>NUCLEOTIDE SEQUENCE</scope>
    <source>
        <strain evidence="18">NSJ-51</strain>
    </source>
</reference>
<comment type="similarity">
    <text evidence="2 14 16">Belongs to the thiolase-like superfamily. Beta-ketoacyl-ACP synthases family.</text>
</comment>
<dbReference type="InterPro" id="IPR017568">
    <property type="entry name" value="3-oxoacyl-ACP_synth-2"/>
</dbReference>
<dbReference type="PANTHER" id="PTHR11712:SF336">
    <property type="entry name" value="3-OXOACYL-[ACYL-CARRIER-PROTEIN] SYNTHASE, MITOCHONDRIAL"/>
    <property type="match status" value="1"/>
</dbReference>
<dbReference type="RefSeq" id="WP_186907478.1">
    <property type="nucleotide sequence ID" value="NZ_JACOPP010000008.1"/>
</dbReference>
<accession>A0A8J6JCY6</accession>
<comment type="caution">
    <text evidence="18">The sequence shown here is derived from an EMBL/GenBank/DDBJ whole genome shotgun (WGS) entry which is preliminary data.</text>
</comment>
<evidence type="ECO:0000256" key="7">
    <source>
        <dbReference type="ARBA" id="ARBA00022832"/>
    </source>
</evidence>
<dbReference type="UniPathway" id="UPA00094"/>
<keyword evidence="9 14" id="KW-0275">Fatty acid biosynthesis</keyword>
<dbReference type="SMART" id="SM00825">
    <property type="entry name" value="PKS_KS"/>
    <property type="match status" value="1"/>
</dbReference>
<evidence type="ECO:0000256" key="11">
    <source>
        <dbReference type="ARBA" id="ARBA00024006"/>
    </source>
</evidence>
<dbReference type="PIRSF" id="PIRSF000447">
    <property type="entry name" value="KAS_II"/>
    <property type="match status" value="1"/>
</dbReference>
<dbReference type="EMBL" id="JACOPP010000008">
    <property type="protein sequence ID" value="MBC5733583.1"/>
    <property type="molecule type" value="Genomic_DNA"/>
</dbReference>
<dbReference type="Gene3D" id="3.40.47.10">
    <property type="match status" value="1"/>
</dbReference>
<dbReference type="GO" id="GO:0030497">
    <property type="term" value="P:fatty acid elongation"/>
    <property type="evidence" value="ECO:0007669"/>
    <property type="project" value="UniProtKB-ARBA"/>
</dbReference>
<organism evidence="18 19">
    <name type="scientific">Lawsonibacter hominis</name>
    <dbReference type="NCBI Taxonomy" id="2763053"/>
    <lineage>
        <taxon>Bacteria</taxon>
        <taxon>Bacillati</taxon>
        <taxon>Bacillota</taxon>
        <taxon>Clostridia</taxon>
        <taxon>Eubacteriales</taxon>
        <taxon>Oscillospiraceae</taxon>
        <taxon>Lawsonibacter</taxon>
    </lineage>
</organism>
<keyword evidence="7" id="KW-0276">Fatty acid metabolism</keyword>
<evidence type="ECO:0000313" key="19">
    <source>
        <dbReference type="Proteomes" id="UP000661435"/>
    </source>
</evidence>
<comment type="catalytic activity">
    <reaction evidence="12 14">
        <text>(9Z)-hexadecenoyl-[ACP] + malonyl-[ACP] + H(+) = 3-oxo-(11Z)-octadecenoyl-[ACP] + holo-[ACP] + CO2</text>
        <dbReference type="Rhea" id="RHEA:55040"/>
        <dbReference type="Rhea" id="RHEA-COMP:9623"/>
        <dbReference type="Rhea" id="RHEA-COMP:9685"/>
        <dbReference type="Rhea" id="RHEA-COMP:10800"/>
        <dbReference type="Rhea" id="RHEA-COMP:14074"/>
        <dbReference type="ChEBI" id="CHEBI:15378"/>
        <dbReference type="ChEBI" id="CHEBI:16526"/>
        <dbReference type="ChEBI" id="CHEBI:64479"/>
        <dbReference type="ChEBI" id="CHEBI:78449"/>
        <dbReference type="ChEBI" id="CHEBI:83989"/>
        <dbReference type="ChEBI" id="CHEBI:138538"/>
        <dbReference type="EC" id="2.3.1.179"/>
    </reaction>
</comment>
<dbReference type="SUPFAM" id="SSF53901">
    <property type="entry name" value="Thiolase-like"/>
    <property type="match status" value="2"/>
</dbReference>
<keyword evidence="6 14" id="KW-0808">Transferase</keyword>
<evidence type="ECO:0000256" key="14">
    <source>
        <dbReference type="PIRNR" id="PIRNR000447"/>
    </source>
</evidence>
<dbReference type="GO" id="GO:0004315">
    <property type="term" value="F:3-oxoacyl-[acyl-carrier-protein] synthase activity"/>
    <property type="evidence" value="ECO:0007669"/>
    <property type="project" value="UniProtKB-UniRule"/>
</dbReference>
<keyword evidence="5 14" id="KW-0444">Lipid biosynthesis</keyword>